<protein>
    <submittedName>
        <fullName evidence="1">Uncharacterized protein</fullName>
    </submittedName>
</protein>
<name>S3D4N8_GLAL2</name>
<dbReference type="Proteomes" id="UP000016922">
    <property type="component" value="Unassembled WGS sequence"/>
</dbReference>
<evidence type="ECO:0000313" key="2">
    <source>
        <dbReference type="Proteomes" id="UP000016922"/>
    </source>
</evidence>
<dbReference type="EMBL" id="KE145360">
    <property type="protein sequence ID" value="EPE32074.1"/>
    <property type="molecule type" value="Genomic_DNA"/>
</dbReference>
<dbReference type="GeneID" id="19471197"/>
<proteinExistence type="predicted"/>
<dbReference type="HOGENOM" id="CLU_1094368_0_0_1"/>
<dbReference type="KEGG" id="glz:GLAREA_12156"/>
<organism evidence="1 2">
    <name type="scientific">Glarea lozoyensis (strain ATCC 20868 / MF5171)</name>
    <dbReference type="NCBI Taxonomy" id="1116229"/>
    <lineage>
        <taxon>Eukaryota</taxon>
        <taxon>Fungi</taxon>
        <taxon>Dikarya</taxon>
        <taxon>Ascomycota</taxon>
        <taxon>Pezizomycotina</taxon>
        <taxon>Leotiomycetes</taxon>
        <taxon>Helotiales</taxon>
        <taxon>Helotiaceae</taxon>
        <taxon>Glarea</taxon>
    </lineage>
</organism>
<evidence type="ECO:0000313" key="1">
    <source>
        <dbReference type="EMBL" id="EPE32074.1"/>
    </source>
</evidence>
<sequence>MTDLKVKIESKYQPVYPLVFLSIPDMFITTRAFADQRFEKAARAAGFELFMGGRGASRSALDYYKIEDCQADDPSSSVSSCVHSTGRVDDVLAISFEGTNLVITLLSRWNNDGLNGLVWPEKQEVNFELGFNSDLRIKDPEIFWGKIKQTVESILGDHKLDRVILSGDSANELEFRRTVRDTLQNLGRAAFKEISVPGDAKDFDENLYVAARGAANNARRGMMHGFIACIYSVWCEKVEEIPEILDTRKLKSEL</sequence>
<keyword evidence="2" id="KW-1185">Reference proteome</keyword>
<dbReference type="AlphaFoldDB" id="S3D4N8"/>
<reference evidence="1 2" key="1">
    <citation type="journal article" date="2013" name="BMC Genomics">
        <title>Genomics-driven discovery of the pneumocandin biosynthetic gene cluster in the fungus Glarea lozoyensis.</title>
        <authorList>
            <person name="Chen L."/>
            <person name="Yue Q."/>
            <person name="Zhang X."/>
            <person name="Xiang M."/>
            <person name="Wang C."/>
            <person name="Li S."/>
            <person name="Che Y."/>
            <person name="Ortiz-Lopez F.J."/>
            <person name="Bills G.F."/>
            <person name="Liu X."/>
            <person name="An Z."/>
        </authorList>
    </citation>
    <scope>NUCLEOTIDE SEQUENCE [LARGE SCALE GENOMIC DNA]</scope>
    <source>
        <strain evidence="2">ATCC 20868 / MF5171</strain>
    </source>
</reference>
<gene>
    <name evidence="1" type="ORF">GLAREA_12156</name>
</gene>
<accession>S3D4N8</accession>
<dbReference type="RefSeq" id="XP_008081129.1">
    <property type="nucleotide sequence ID" value="XM_008082938.1"/>
</dbReference>